<dbReference type="EMBL" id="VBWO01000005">
    <property type="protein sequence ID" value="TLF39685.1"/>
    <property type="molecule type" value="Genomic_DNA"/>
</dbReference>
<dbReference type="PANTHER" id="PTHR10953">
    <property type="entry name" value="UBIQUITIN-ACTIVATING ENZYME E1"/>
    <property type="match status" value="1"/>
</dbReference>
<proteinExistence type="predicted"/>
<protein>
    <submittedName>
        <fullName evidence="2">ThiF family adenylyltransferase</fullName>
    </submittedName>
</protein>
<organism evidence="2 3">
    <name type="scientific">Lacticaseibacillus zeae</name>
    <name type="common">Lactobacillus zeae</name>
    <dbReference type="NCBI Taxonomy" id="57037"/>
    <lineage>
        <taxon>Bacteria</taxon>
        <taxon>Bacillati</taxon>
        <taxon>Bacillota</taxon>
        <taxon>Bacilli</taxon>
        <taxon>Lactobacillales</taxon>
        <taxon>Lactobacillaceae</taxon>
        <taxon>Lacticaseibacillus</taxon>
    </lineage>
</organism>
<dbReference type="GO" id="GO:0004792">
    <property type="term" value="F:thiosulfate-cyanide sulfurtransferase activity"/>
    <property type="evidence" value="ECO:0007669"/>
    <property type="project" value="TreeGrafter"/>
</dbReference>
<dbReference type="InterPro" id="IPR045886">
    <property type="entry name" value="ThiF/MoeB/HesA"/>
</dbReference>
<sequence>MKYKNPRVKPIYPVYRLNNQRFRIGAQLGITVEFDDPEGQLFSLASRLTGQKIEEVIKAVQDEFPELTTEDILSGLKMLDEQGVIEETLPEETDKDRYLPNINYFSRFIGITSNRFEIQRKIHESTILLLGLGGGGSNILTLLSGLGPKKIIIVDYDRVELGNLGRQFLFRETDVGKLKTVVAKKAINEMNSDVKIEVHNLKIKSSSDILQYVNGVDLVICAIDEPPFIIHRVVNKAIVEASVPCVFGASQVSRGRVYTVIPRVTGCFDCLNLNFSKHDPKFLSQFIGFREADFNPPSIAYGPGMFQLVGSIVDESVRVLTRYAKPQSLGTQFEINYEDGSSFTHQTWPRFEAECPTCGSGKIDDWEIFKYYQDKDVKYG</sequence>
<dbReference type="Gene3D" id="3.40.50.720">
    <property type="entry name" value="NAD(P)-binding Rossmann-like Domain"/>
    <property type="match status" value="1"/>
</dbReference>
<evidence type="ECO:0000259" key="1">
    <source>
        <dbReference type="Pfam" id="PF00899"/>
    </source>
</evidence>
<reference evidence="2 3" key="1">
    <citation type="submission" date="2019-05" db="EMBL/GenBank/DDBJ databases">
        <title>Genome-based reclassification of Lactobacillus casei as Lactobacillus casei subsp. casei. subsp.nov., description of Lactobacillus casei subsp. zeae subsp. nov., and emended description of Lactobacillus casei.</title>
        <authorList>
            <person name="Huang C.-H."/>
        </authorList>
    </citation>
    <scope>NUCLEOTIDE SEQUENCE [LARGE SCALE GENOMIC DNA]</scope>
    <source>
        <strain evidence="2 3">CRBIP24.44</strain>
    </source>
</reference>
<dbReference type="GO" id="GO:0008641">
    <property type="term" value="F:ubiquitin-like modifier activating enzyme activity"/>
    <property type="evidence" value="ECO:0007669"/>
    <property type="project" value="InterPro"/>
</dbReference>
<comment type="caution">
    <text evidence="2">The sequence shown here is derived from an EMBL/GenBank/DDBJ whole genome shotgun (WGS) entry which is preliminary data.</text>
</comment>
<dbReference type="RefSeq" id="WP_138130715.1">
    <property type="nucleotide sequence ID" value="NZ_VBWO01000005.1"/>
</dbReference>
<dbReference type="InterPro" id="IPR000594">
    <property type="entry name" value="ThiF_NAD_FAD-bd"/>
</dbReference>
<dbReference type="AlphaFoldDB" id="A0A5R8LR50"/>
<evidence type="ECO:0000313" key="2">
    <source>
        <dbReference type="EMBL" id="TLF39685.1"/>
    </source>
</evidence>
<dbReference type="SUPFAM" id="SSF69572">
    <property type="entry name" value="Activating enzymes of the ubiquitin-like proteins"/>
    <property type="match status" value="1"/>
</dbReference>
<dbReference type="GO" id="GO:0005737">
    <property type="term" value="C:cytoplasm"/>
    <property type="evidence" value="ECO:0007669"/>
    <property type="project" value="TreeGrafter"/>
</dbReference>
<dbReference type="PANTHER" id="PTHR10953:SF102">
    <property type="entry name" value="ADENYLYLTRANSFERASE AND SULFURTRANSFERASE MOCS3"/>
    <property type="match status" value="1"/>
</dbReference>
<name>A0A5R8LR50_LACZE</name>
<dbReference type="GO" id="GO:0016779">
    <property type="term" value="F:nucleotidyltransferase activity"/>
    <property type="evidence" value="ECO:0007669"/>
    <property type="project" value="UniProtKB-KW"/>
</dbReference>
<dbReference type="InterPro" id="IPR035985">
    <property type="entry name" value="Ubiquitin-activating_enz"/>
</dbReference>
<dbReference type="Proteomes" id="UP000309885">
    <property type="component" value="Unassembled WGS sequence"/>
</dbReference>
<keyword evidence="2" id="KW-0548">Nucleotidyltransferase</keyword>
<evidence type="ECO:0000313" key="3">
    <source>
        <dbReference type="Proteomes" id="UP000309885"/>
    </source>
</evidence>
<accession>A0A5R8LR50</accession>
<dbReference type="Pfam" id="PF00899">
    <property type="entry name" value="ThiF"/>
    <property type="match status" value="1"/>
</dbReference>
<feature type="domain" description="THIF-type NAD/FAD binding fold" evidence="1">
    <location>
        <begin position="116"/>
        <end position="356"/>
    </location>
</feature>
<gene>
    <name evidence="2" type="ORF">FEI15_06960</name>
</gene>
<keyword evidence="2" id="KW-0808">Transferase</keyword>